<evidence type="ECO:0008006" key="4">
    <source>
        <dbReference type="Google" id="ProtNLM"/>
    </source>
</evidence>
<dbReference type="Proteomes" id="UP001209885">
    <property type="component" value="Unassembled WGS sequence"/>
</dbReference>
<accession>A0ABT3RT52</accession>
<dbReference type="RefSeq" id="WP_266057527.1">
    <property type="nucleotide sequence ID" value="NZ_JAPFQN010000007.1"/>
</dbReference>
<keyword evidence="3" id="KW-1185">Reference proteome</keyword>
<evidence type="ECO:0000313" key="2">
    <source>
        <dbReference type="EMBL" id="MCX2744971.1"/>
    </source>
</evidence>
<reference evidence="2 3" key="1">
    <citation type="submission" date="2022-11" db="EMBL/GenBank/DDBJ databases">
        <title>The characterization of three novel Bacteroidetes species and genomic analysis of their roles in tidal elemental geochemical cycles.</title>
        <authorList>
            <person name="Ma K."/>
        </authorList>
    </citation>
    <scope>NUCLEOTIDE SEQUENCE [LARGE SCALE GENOMIC DNA]</scope>
    <source>
        <strain evidence="2 3">M17</strain>
    </source>
</reference>
<evidence type="ECO:0000313" key="3">
    <source>
        <dbReference type="Proteomes" id="UP001209885"/>
    </source>
</evidence>
<name>A0ABT3RT52_9BACT</name>
<protein>
    <recommendedName>
        <fullName evidence="4">Lipoprotein</fullName>
    </recommendedName>
</protein>
<gene>
    <name evidence="2" type="ORF">OO013_13900</name>
</gene>
<dbReference type="EMBL" id="JAPFQN010000007">
    <property type="protein sequence ID" value="MCX2744971.1"/>
    <property type="molecule type" value="Genomic_DNA"/>
</dbReference>
<organism evidence="2 3">
    <name type="scientific">Mangrovivirga halotolerans</name>
    <dbReference type="NCBI Taxonomy" id="2993936"/>
    <lineage>
        <taxon>Bacteria</taxon>
        <taxon>Pseudomonadati</taxon>
        <taxon>Bacteroidota</taxon>
        <taxon>Cytophagia</taxon>
        <taxon>Cytophagales</taxon>
        <taxon>Mangrovivirgaceae</taxon>
        <taxon>Mangrovivirga</taxon>
    </lineage>
</organism>
<feature type="signal peptide" evidence="1">
    <location>
        <begin position="1"/>
        <end position="16"/>
    </location>
</feature>
<evidence type="ECO:0000256" key="1">
    <source>
        <dbReference type="SAM" id="SignalP"/>
    </source>
</evidence>
<sequence length="95" mass="11053">MMKNVFFVGLMIIVFAACNLGPSNNERPEPPLELGQVTLFNGLDNRPYTVVGYRDTYEGKTTQYWDEQDYVVFIYQDDKHEIHDAVIHRNALIKK</sequence>
<dbReference type="PROSITE" id="PS51257">
    <property type="entry name" value="PROKAR_LIPOPROTEIN"/>
    <property type="match status" value="1"/>
</dbReference>
<comment type="caution">
    <text evidence="2">The sequence shown here is derived from an EMBL/GenBank/DDBJ whole genome shotgun (WGS) entry which is preliminary data.</text>
</comment>
<keyword evidence="1" id="KW-0732">Signal</keyword>
<proteinExistence type="predicted"/>
<feature type="chain" id="PRO_5046940496" description="Lipoprotein" evidence="1">
    <location>
        <begin position="17"/>
        <end position="95"/>
    </location>
</feature>